<feature type="chain" id="PRO_5011529017" description="TRAP transporter solute receptor, TAXI family" evidence="1">
    <location>
        <begin position="30"/>
        <end position="349"/>
    </location>
</feature>
<dbReference type="Proteomes" id="UP000199415">
    <property type="component" value="Unassembled WGS sequence"/>
</dbReference>
<keyword evidence="1" id="KW-0732">Signal</keyword>
<gene>
    <name evidence="2" type="ORF">SAMN05216241_105110</name>
</gene>
<sequence>MGPQRFRRFIRVITLLVTAALTSVPAARAAESNMQFFQIGTGASSGTYFPIGGMLAKAISHPHGSRACEAGGSCGVPNLIGVVQSTEGSVDNIRRMASGQLPSALVQGDVAYWAHTGTWLFEDSPPVPGLRAIANLFPEAIHIVVRATSDIRTVEDLKGRKVAVGAPGSGTRVDAQFILEAYGVGFDGVEKVQLNAGRAADRLRDGELDAVFFVGGTPASAITSLAETTAIRLIPVDGAQAVRLAHRYPYLARHTIPAEAYPGVDTTQTLAVGAQWIVRADLNDETVYALTKALWHPSNRSLLDTGHPKGRLIRKQTALDRLGVPLHPGARRYYADQGLLTDDGAKASN</sequence>
<dbReference type="NCBIfam" id="TIGR02122">
    <property type="entry name" value="TRAP_TAXI"/>
    <property type="match status" value="1"/>
</dbReference>
<dbReference type="AlphaFoldDB" id="A0A1G7RF16"/>
<feature type="signal peptide" evidence="1">
    <location>
        <begin position="1"/>
        <end position="29"/>
    </location>
</feature>
<accession>A0A1G7RF16</accession>
<dbReference type="OrthoDB" id="8477520at2"/>
<dbReference type="PANTHER" id="PTHR42941:SF1">
    <property type="entry name" value="SLL1037 PROTEIN"/>
    <property type="match status" value="1"/>
</dbReference>
<dbReference type="PANTHER" id="PTHR42941">
    <property type="entry name" value="SLL1037 PROTEIN"/>
    <property type="match status" value="1"/>
</dbReference>
<keyword evidence="3" id="KW-1185">Reference proteome</keyword>
<dbReference type="Gene3D" id="3.40.190.10">
    <property type="entry name" value="Periplasmic binding protein-like II"/>
    <property type="match status" value="2"/>
</dbReference>
<evidence type="ECO:0000256" key="1">
    <source>
        <dbReference type="SAM" id="SignalP"/>
    </source>
</evidence>
<organism evidence="2 3">
    <name type="scientific">Limimonas halophila</name>
    <dbReference type="NCBI Taxonomy" id="1082479"/>
    <lineage>
        <taxon>Bacteria</taxon>
        <taxon>Pseudomonadati</taxon>
        <taxon>Pseudomonadota</taxon>
        <taxon>Alphaproteobacteria</taxon>
        <taxon>Rhodospirillales</taxon>
        <taxon>Rhodovibrionaceae</taxon>
        <taxon>Limimonas</taxon>
    </lineage>
</organism>
<evidence type="ECO:0000313" key="2">
    <source>
        <dbReference type="EMBL" id="SDG09416.1"/>
    </source>
</evidence>
<protein>
    <recommendedName>
        <fullName evidence="4">TRAP transporter solute receptor, TAXI family</fullName>
    </recommendedName>
</protein>
<dbReference type="InterPro" id="IPR011852">
    <property type="entry name" value="TRAP_TAXI"/>
</dbReference>
<proteinExistence type="predicted"/>
<reference evidence="2 3" key="1">
    <citation type="submission" date="2016-10" db="EMBL/GenBank/DDBJ databases">
        <authorList>
            <person name="de Groot N.N."/>
        </authorList>
    </citation>
    <scope>NUCLEOTIDE SEQUENCE [LARGE SCALE GENOMIC DNA]</scope>
    <source>
        <strain evidence="2 3">DSM 25584</strain>
    </source>
</reference>
<dbReference type="Pfam" id="PF16868">
    <property type="entry name" value="NMT1_3"/>
    <property type="match status" value="1"/>
</dbReference>
<name>A0A1G7RF16_9PROT</name>
<dbReference type="EMBL" id="FNCE01000005">
    <property type="protein sequence ID" value="SDG09416.1"/>
    <property type="molecule type" value="Genomic_DNA"/>
</dbReference>
<dbReference type="CDD" id="cd13520">
    <property type="entry name" value="PBP2_TAXI_TRAP"/>
    <property type="match status" value="1"/>
</dbReference>
<evidence type="ECO:0008006" key="4">
    <source>
        <dbReference type="Google" id="ProtNLM"/>
    </source>
</evidence>
<dbReference type="SUPFAM" id="SSF53850">
    <property type="entry name" value="Periplasmic binding protein-like II"/>
    <property type="match status" value="1"/>
</dbReference>
<dbReference type="STRING" id="1082479.SAMN05216241_105110"/>
<evidence type="ECO:0000313" key="3">
    <source>
        <dbReference type="Proteomes" id="UP000199415"/>
    </source>
</evidence>